<dbReference type="InterPro" id="IPR036458">
    <property type="entry name" value="Na:dicarbo_symporter_sf"/>
</dbReference>
<dbReference type="GO" id="GO:0004674">
    <property type="term" value="F:protein serine/threonine kinase activity"/>
    <property type="evidence" value="ECO:0007669"/>
    <property type="project" value="UniProtKB-KW"/>
</dbReference>
<evidence type="ECO:0000313" key="10">
    <source>
        <dbReference type="EMBL" id="KWX73584.1"/>
    </source>
</evidence>
<dbReference type="InterPro" id="IPR023025">
    <property type="entry name" value="Ser_Thr_transp_SstT"/>
</dbReference>
<dbReference type="PRINTS" id="PR00173">
    <property type="entry name" value="EDTRNSPORT"/>
</dbReference>
<comment type="subcellular location">
    <subcellularLocation>
        <location evidence="9">Cell membrane</location>
        <topology evidence="9">Multi-pass membrane protein</topology>
    </subcellularLocation>
    <subcellularLocation>
        <location evidence="1">Membrane</location>
        <topology evidence="1">Multi-pass membrane protein</topology>
    </subcellularLocation>
</comment>
<comment type="catalytic activity">
    <reaction evidence="9">
        <text>L-threonine(in) + Na(+)(in) = L-threonine(out) + Na(+)(out)</text>
        <dbReference type="Rhea" id="RHEA:69999"/>
        <dbReference type="ChEBI" id="CHEBI:29101"/>
        <dbReference type="ChEBI" id="CHEBI:57926"/>
    </reaction>
</comment>
<reference evidence="10 12" key="1">
    <citation type="submission" date="2015-08" db="EMBL/GenBank/DDBJ databases">
        <title>Genome of Paenibacillus jilunlii.</title>
        <authorList>
            <person name="Sant'Anna F.H."/>
            <person name="Ambrosini A."/>
            <person name="Souza R."/>
            <person name="Bach E."/>
            <person name="Fernandes G."/>
            <person name="Balsanelli E."/>
            <person name="Baura V.A."/>
            <person name="Pedrosa F.O."/>
            <person name="Souza E.M."/>
            <person name="Passaglia L."/>
        </authorList>
    </citation>
    <scope>NUCLEOTIDE SEQUENCE [LARGE SCALE GENOMIC DNA]</scope>
    <source>
        <strain evidence="10 12">DSM 23019</strain>
    </source>
</reference>
<dbReference type="Proteomes" id="UP000070252">
    <property type="component" value="Unassembled WGS sequence"/>
</dbReference>
<dbReference type="GO" id="GO:0015826">
    <property type="term" value="P:threonine transport"/>
    <property type="evidence" value="ECO:0007669"/>
    <property type="project" value="InterPro"/>
</dbReference>
<feature type="transmembrane region" description="Helical" evidence="9">
    <location>
        <begin position="284"/>
        <end position="309"/>
    </location>
</feature>
<keyword evidence="2 9" id="KW-0813">Transport</keyword>
<keyword evidence="3 9" id="KW-1003">Cell membrane</keyword>
<evidence type="ECO:0000256" key="3">
    <source>
        <dbReference type="ARBA" id="ARBA00022475"/>
    </source>
</evidence>
<sequence length="409" mass="43015">MNTLLLKWNQLSLVKRIFIGIIVGIILALLVPNATGITIFGSLFVSSLKAVAPMLVLLLVMSAISQHKKGHQTNMKSILTLYGASTFLAGLVAVIASFIFPVSLSLVKGAADLTPPDGIVEVLKTLLFKVVDNPVNALLSANYIGILAWALLLGVALKNANDSTKKGLVNFSDAVSQIVKWVINWAPLGIMGLVFDSITTNGLSSLLDYGKLLLILIGCMLFMALVVNPLIVYLNIRRNPYPLVLSCLKESGITAFFTRSSAANIPINMRLCEKLGLDKDTYSVSIPLGATINMAGAAVTISVLTLAAVHTLGIEVDFGTALILSVLSAVAAAGASGVAGGSLLLIPMACSIFGIPNDIAIQVVGVGFIIGVLQDSFETALNSSSDVLFTATAEYAKQRKENTGNTVKV</sequence>
<dbReference type="EMBL" id="FNGM01000021">
    <property type="protein sequence ID" value="SDM91995.1"/>
    <property type="molecule type" value="Genomic_DNA"/>
</dbReference>
<dbReference type="Gene3D" id="1.10.3860.10">
    <property type="entry name" value="Sodium:dicarboxylate symporter"/>
    <property type="match status" value="1"/>
</dbReference>
<evidence type="ECO:0000256" key="6">
    <source>
        <dbReference type="ARBA" id="ARBA00022970"/>
    </source>
</evidence>
<evidence type="ECO:0000256" key="5">
    <source>
        <dbReference type="ARBA" id="ARBA00022847"/>
    </source>
</evidence>
<dbReference type="PANTHER" id="PTHR42865">
    <property type="entry name" value="PROTON/GLUTAMATE-ASPARTATE SYMPORTER"/>
    <property type="match status" value="1"/>
</dbReference>
<proteinExistence type="inferred from homology"/>
<dbReference type="NCBIfam" id="NF010151">
    <property type="entry name" value="PRK13628.1"/>
    <property type="match status" value="1"/>
</dbReference>
<dbReference type="InterPro" id="IPR001991">
    <property type="entry name" value="Na-dicarboxylate_symporter"/>
</dbReference>
<evidence type="ECO:0000313" key="11">
    <source>
        <dbReference type="EMBL" id="SDM91995.1"/>
    </source>
</evidence>
<dbReference type="HAMAP" id="MF_01582">
    <property type="entry name" value="Ser_Thr_transp_SstT"/>
    <property type="match status" value="1"/>
</dbReference>
<feature type="transmembrane region" description="Helical" evidence="9">
    <location>
        <begin position="81"/>
        <end position="100"/>
    </location>
</feature>
<dbReference type="RefSeq" id="WP_062524327.1">
    <property type="nucleotide sequence ID" value="NZ_CP048429.1"/>
</dbReference>
<evidence type="ECO:0000256" key="7">
    <source>
        <dbReference type="ARBA" id="ARBA00022989"/>
    </source>
</evidence>
<keyword evidence="4 9" id="KW-0812">Transmembrane</keyword>
<dbReference type="EMBL" id="LIPY01000117">
    <property type="protein sequence ID" value="KWX73584.1"/>
    <property type="molecule type" value="Genomic_DNA"/>
</dbReference>
<name>A0A1G9X6N4_9BACL</name>
<keyword evidence="7 9" id="KW-1133">Transmembrane helix</keyword>
<dbReference type="FunFam" id="1.10.3860.10:FF:000003">
    <property type="entry name" value="Serine/threonine transporter sstT"/>
    <property type="match status" value="1"/>
</dbReference>
<keyword evidence="10" id="KW-0723">Serine/threonine-protein kinase</keyword>
<comment type="similarity">
    <text evidence="9">Belongs to the dicarboxylate/amino acid:cation symporter (DAACS) (TC 2.A.23) family.</text>
</comment>
<feature type="transmembrane region" description="Helical" evidence="9">
    <location>
        <begin position="321"/>
        <end position="346"/>
    </location>
</feature>
<feature type="transmembrane region" description="Helical" evidence="9">
    <location>
        <begin position="37"/>
        <end position="60"/>
    </location>
</feature>
<feature type="transmembrane region" description="Helical" evidence="9">
    <location>
        <begin position="137"/>
        <end position="157"/>
    </location>
</feature>
<comment type="catalytic activity">
    <reaction evidence="9">
        <text>L-serine(in) + Na(+)(in) = L-serine(out) + Na(+)(out)</text>
        <dbReference type="Rhea" id="RHEA:29575"/>
        <dbReference type="ChEBI" id="CHEBI:29101"/>
        <dbReference type="ChEBI" id="CHEBI:33384"/>
    </reaction>
</comment>
<accession>A0A1G9X6N4</accession>
<dbReference type="OrthoDB" id="9768885at2"/>
<keyword evidence="8 9" id="KW-0472">Membrane</keyword>
<dbReference type="Pfam" id="PF00375">
    <property type="entry name" value="SDF"/>
    <property type="match status" value="1"/>
</dbReference>
<keyword evidence="10" id="KW-0808">Transferase</keyword>
<evidence type="ECO:0000256" key="1">
    <source>
        <dbReference type="ARBA" id="ARBA00004141"/>
    </source>
</evidence>
<evidence type="ECO:0000313" key="13">
    <source>
        <dbReference type="Proteomes" id="UP000182783"/>
    </source>
</evidence>
<evidence type="ECO:0000256" key="2">
    <source>
        <dbReference type="ARBA" id="ARBA00022448"/>
    </source>
</evidence>
<evidence type="ECO:0000256" key="4">
    <source>
        <dbReference type="ARBA" id="ARBA00022692"/>
    </source>
</evidence>
<dbReference type="GO" id="GO:0005295">
    <property type="term" value="F:neutral L-amino acid:sodium symporter activity"/>
    <property type="evidence" value="ECO:0007669"/>
    <property type="project" value="TreeGrafter"/>
</dbReference>
<organism evidence="11 13">
    <name type="scientific">Paenibacillus jilunlii</name>
    <dbReference type="NCBI Taxonomy" id="682956"/>
    <lineage>
        <taxon>Bacteria</taxon>
        <taxon>Bacillati</taxon>
        <taxon>Bacillota</taxon>
        <taxon>Bacilli</taxon>
        <taxon>Bacillales</taxon>
        <taxon>Paenibacillaceae</taxon>
        <taxon>Paenibacillus</taxon>
    </lineage>
</organism>
<evidence type="ECO:0000256" key="9">
    <source>
        <dbReference type="HAMAP-Rule" id="MF_01582"/>
    </source>
</evidence>
<keyword evidence="5 9" id="KW-0769">Symport</keyword>
<feature type="transmembrane region" description="Helical" evidence="9">
    <location>
        <begin position="212"/>
        <end position="236"/>
    </location>
</feature>
<feature type="transmembrane region" description="Helical" evidence="9">
    <location>
        <begin position="12"/>
        <end position="31"/>
    </location>
</feature>
<dbReference type="SUPFAM" id="SSF118215">
    <property type="entry name" value="Proton glutamate symport protein"/>
    <property type="match status" value="1"/>
</dbReference>
<keyword evidence="10" id="KW-0418">Kinase</keyword>
<dbReference type="GO" id="GO:0005886">
    <property type="term" value="C:plasma membrane"/>
    <property type="evidence" value="ECO:0007669"/>
    <property type="project" value="UniProtKB-SubCell"/>
</dbReference>
<evidence type="ECO:0000256" key="8">
    <source>
        <dbReference type="ARBA" id="ARBA00023136"/>
    </source>
</evidence>
<evidence type="ECO:0000313" key="12">
    <source>
        <dbReference type="Proteomes" id="UP000070252"/>
    </source>
</evidence>
<keyword evidence="6 9" id="KW-0029">Amino-acid transport</keyword>
<dbReference type="GO" id="GO:0032329">
    <property type="term" value="P:serine transport"/>
    <property type="evidence" value="ECO:0007669"/>
    <property type="project" value="InterPro"/>
</dbReference>
<gene>
    <name evidence="9" type="primary">sstT</name>
    <name evidence="10" type="ORF">AML91_18110</name>
    <name evidence="11" type="ORF">SAMN05216191_12122</name>
</gene>
<keyword evidence="12" id="KW-1185">Reference proteome</keyword>
<feature type="transmembrane region" description="Helical" evidence="9">
    <location>
        <begin position="178"/>
        <end position="200"/>
    </location>
</feature>
<dbReference type="PANTHER" id="PTHR42865:SF8">
    <property type="entry name" value="SERINE_THREONINE TRANSPORTER SSTT"/>
    <property type="match status" value="1"/>
</dbReference>
<dbReference type="Proteomes" id="UP000182783">
    <property type="component" value="Unassembled WGS sequence"/>
</dbReference>
<protein>
    <recommendedName>
        <fullName evidence="9">Serine/threonine transporter SstT</fullName>
    </recommendedName>
    <alternativeName>
        <fullName evidence="9">Na(+)/serine-threonine symporter</fullName>
    </alternativeName>
</protein>
<dbReference type="AlphaFoldDB" id="A0A1G9X6N4"/>
<comment type="function">
    <text evidence="9">Involved in the import of serine and threonine into the cell, with the concomitant import of sodium (symport system).</text>
</comment>
<reference evidence="11 13" key="2">
    <citation type="submission" date="2016-10" db="EMBL/GenBank/DDBJ databases">
        <authorList>
            <person name="de Groot N.N."/>
        </authorList>
    </citation>
    <scope>NUCLEOTIDE SEQUENCE [LARGE SCALE GENOMIC DNA]</scope>
    <source>
        <strain evidence="11 13">CGMCC 1.10239</strain>
    </source>
</reference>